<dbReference type="Proteomes" id="UP001218629">
    <property type="component" value="Chromosome"/>
</dbReference>
<dbReference type="EC" id="2.3.1.-" evidence="2"/>
<name>A0ABY8AJB8_9ACTN</name>
<dbReference type="CDD" id="cd04301">
    <property type="entry name" value="NAT_SF"/>
    <property type="match status" value="1"/>
</dbReference>
<keyword evidence="2" id="KW-0012">Acyltransferase</keyword>
<dbReference type="PROSITE" id="PS51186">
    <property type="entry name" value="GNAT"/>
    <property type="match status" value="1"/>
</dbReference>
<dbReference type="RefSeq" id="WP_275310915.1">
    <property type="nucleotide sequence ID" value="NZ_CP095749.1"/>
</dbReference>
<dbReference type="SUPFAM" id="SSF55729">
    <property type="entry name" value="Acyl-CoA N-acyltransferases (Nat)"/>
    <property type="match status" value="1"/>
</dbReference>
<protein>
    <submittedName>
        <fullName evidence="2">GNAT family N-acetyltransferase</fullName>
        <ecNumber evidence="2">2.3.1.-</ecNumber>
    </submittedName>
</protein>
<dbReference type="Gene3D" id="3.40.630.30">
    <property type="match status" value="1"/>
</dbReference>
<dbReference type="Pfam" id="PF00583">
    <property type="entry name" value="Acetyltransf_1"/>
    <property type="match status" value="1"/>
</dbReference>
<evidence type="ECO:0000313" key="2">
    <source>
        <dbReference type="EMBL" id="WEB44731.1"/>
    </source>
</evidence>
<dbReference type="InterPro" id="IPR016181">
    <property type="entry name" value="Acyl_CoA_acyltransferase"/>
</dbReference>
<dbReference type="InterPro" id="IPR000182">
    <property type="entry name" value="GNAT_dom"/>
</dbReference>
<dbReference type="EMBL" id="CP095749">
    <property type="protein sequence ID" value="WEB44731.1"/>
    <property type="molecule type" value="Genomic_DNA"/>
</dbReference>
<gene>
    <name evidence="2" type="ORF">MOV08_39250</name>
</gene>
<evidence type="ECO:0000313" key="3">
    <source>
        <dbReference type="Proteomes" id="UP001218629"/>
    </source>
</evidence>
<proteinExistence type="predicted"/>
<keyword evidence="3" id="KW-1185">Reference proteome</keyword>
<feature type="domain" description="N-acetyltransferase" evidence="1">
    <location>
        <begin position="36"/>
        <end position="186"/>
    </location>
</feature>
<keyword evidence="2" id="KW-0808">Transferase</keyword>
<reference evidence="2 3" key="1">
    <citation type="submission" date="2022-03" db="EMBL/GenBank/DDBJ databases">
        <title>Streptomyces yunnanensis P86,complete genome.</title>
        <authorList>
            <person name="Chen S."/>
            <person name="Zhang Q."/>
        </authorList>
    </citation>
    <scope>NUCLEOTIDE SEQUENCE [LARGE SCALE GENOMIC DNA]</scope>
    <source>
        <strain evidence="2 3">P86</strain>
    </source>
</reference>
<organism evidence="2 3">
    <name type="scientific">Streptomyces yunnanensis</name>
    <dbReference type="NCBI Taxonomy" id="156453"/>
    <lineage>
        <taxon>Bacteria</taxon>
        <taxon>Bacillati</taxon>
        <taxon>Actinomycetota</taxon>
        <taxon>Actinomycetes</taxon>
        <taxon>Kitasatosporales</taxon>
        <taxon>Streptomycetaceae</taxon>
        <taxon>Streptomyces</taxon>
    </lineage>
</organism>
<evidence type="ECO:0000259" key="1">
    <source>
        <dbReference type="PROSITE" id="PS51186"/>
    </source>
</evidence>
<sequence>MVRLIKQYLRRCTVPGADAASPLAPVADAALAMARTPSHAPDPPSRPALEIVLTDAPRPVDTAVISNALDRFNIDITGIDDRRPLAVLVRAPGTRRILGGLTGRTSLGLLFIDLFHLPPQLRGSGLGSEILRRAEEEGRARGCRAAVLYTISFQAPGFYERNGWRRMGEVPCLPAGTSRVFMTKEF</sequence>
<dbReference type="GO" id="GO:0016746">
    <property type="term" value="F:acyltransferase activity"/>
    <property type="evidence" value="ECO:0007669"/>
    <property type="project" value="UniProtKB-KW"/>
</dbReference>
<accession>A0ABY8AJB8</accession>